<dbReference type="InterPro" id="IPR000182">
    <property type="entry name" value="GNAT_dom"/>
</dbReference>
<dbReference type="EMBL" id="SIDB01000002">
    <property type="protein sequence ID" value="KAI3436658.1"/>
    <property type="molecule type" value="Genomic_DNA"/>
</dbReference>
<dbReference type="GO" id="GO:0016747">
    <property type="term" value="F:acyltransferase activity, transferring groups other than amino-acyl groups"/>
    <property type="evidence" value="ECO:0007669"/>
    <property type="project" value="InterPro"/>
</dbReference>
<keyword evidence="3" id="KW-1185">Reference proteome</keyword>
<dbReference type="OrthoDB" id="514891at2759"/>
<evidence type="ECO:0000313" key="2">
    <source>
        <dbReference type="EMBL" id="KAI3436658.1"/>
    </source>
</evidence>
<dbReference type="InterPro" id="IPR016181">
    <property type="entry name" value="Acyl_CoA_acyltransferase"/>
</dbReference>
<gene>
    <name evidence="2" type="ORF">D9Q98_006074</name>
</gene>
<protein>
    <recommendedName>
        <fullName evidence="1">N-acetyltransferase domain-containing protein</fullName>
    </recommendedName>
</protein>
<dbReference type="Gene3D" id="3.40.630.30">
    <property type="match status" value="1"/>
</dbReference>
<dbReference type="Pfam" id="PF00583">
    <property type="entry name" value="Acetyltransf_1"/>
    <property type="match status" value="1"/>
</dbReference>
<dbReference type="SUPFAM" id="SSF55729">
    <property type="entry name" value="Acyl-CoA N-acyltransferases (Nat)"/>
    <property type="match status" value="1"/>
</dbReference>
<reference evidence="2" key="2">
    <citation type="submission" date="2020-11" db="EMBL/GenBank/DDBJ databases">
        <authorList>
            <person name="Cecchin M."/>
            <person name="Marcolungo L."/>
            <person name="Rossato M."/>
            <person name="Girolomoni L."/>
            <person name="Cosentino E."/>
            <person name="Cuine S."/>
            <person name="Li-Beisson Y."/>
            <person name="Delledonne M."/>
            <person name="Ballottari M."/>
        </authorList>
    </citation>
    <scope>NUCLEOTIDE SEQUENCE</scope>
    <source>
        <strain evidence="2">211/11P</strain>
        <tissue evidence="2">Whole cell</tissue>
    </source>
</reference>
<dbReference type="PROSITE" id="PS51186">
    <property type="entry name" value="GNAT"/>
    <property type="match status" value="1"/>
</dbReference>
<sequence>MPSCTGGQISALAPLTETVRRSVQPKLQPVIRPYCSDRDHADVVHVCRNVYGGTDDLPTTINAAASQPHTHILTVAASSGAPLDALLCCQQRGDVLWLWGARTREEARGRGLARLLLEEAELLARRLPGVQALQSVTVPANATMWGVFSRCGFTPQHDPIVSWPASDTSLAAHQQLQQQHEESLAGHEQRSLLSVLPQVAAVATSSAAHQLLPHWRPCRSAQELNGALLQLRQPRTGMQLARLAEEQQQQQQQQPGKGPLAADSFAFNWLPGEYELIPAGWPVVQQLAGQGSVLVLDPGAAASSGQPWPEQAEEERHAAVLVLWGPSSRGVRYAGIVAGSPAALESSLLHAAVADPRCCKFYVDCCGRFQHQQLWECTPGERFDIVPFCKLL</sequence>
<organism evidence="2 3">
    <name type="scientific">Chlorella vulgaris</name>
    <name type="common">Green alga</name>
    <dbReference type="NCBI Taxonomy" id="3077"/>
    <lineage>
        <taxon>Eukaryota</taxon>
        <taxon>Viridiplantae</taxon>
        <taxon>Chlorophyta</taxon>
        <taxon>core chlorophytes</taxon>
        <taxon>Trebouxiophyceae</taxon>
        <taxon>Chlorellales</taxon>
        <taxon>Chlorellaceae</taxon>
        <taxon>Chlorella clade</taxon>
        <taxon>Chlorella</taxon>
    </lineage>
</organism>
<name>A0A9D4TWV9_CHLVU</name>
<comment type="caution">
    <text evidence="2">The sequence shown here is derived from an EMBL/GenBank/DDBJ whole genome shotgun (WGS) entry which is preliminary data.</text>
</comment>
<accession>A0A9D4TWV9</accession>
<reference evidence="2" key="1">
    <citation type="journal article" date="2019" name="Plant J.">
        <title>Chlorella vulgaris genome assembly and annotation reveals the molecular basis for metabolic acclimation to high light conditions.</title>
        <authorList>
            <person name="Cecchin M."/>
            <person name="Marcolungo L."/>
            <person name="Rossato M."/>
            <person name="Girolomoni L."/>
            <person name="Cosentino E."/>
            <person name="Cuine S."/>
            <person name="Li-Beisson Y."/>
            <person name="Delledonne M."/>
            <person name="Ballottari M."/>
        </authorList>
    </citation>
    <scope>NUCLEOTIDE SEQUENCE</scope>
    <source>
        <strain evidence="2">211/11P</strain>
    </source>
</reference>
<evidence type="ECO:0000259" key="1">
    <source>
        <dbReference type="PROSITE" id="PS51186"/>
    </source>
</evidence>
<dbReference type="Proteomes" id="UP001055712">
    <property type="component" value="Unassembled WGS sequence"/>
</dbReference>
<dbReference type="AlphaFoldDB" id="A0A9D4TWV9"/>
<proteinExistence type="predicted"/>
<feature type="domain" description="N-acetyltransferase" evidence="1">
    <location>
        <begin position="29"/>
        <end position="177"/>
    </location>
</feature>
<evidence type="ECO:0000313" key="3">
    <source>
        <dbReference type="Proteomes" id="UP001055712"/>
    </source>
</evidence>